<keyword evidence="1" id="KW-0175">Coiled coil</keyword>
<accession>A0A0S3TB90</accession>
<name>A0A0S3TB90_PHAAN</name>
<organism evidence="2 3">
    <name type="scientific">Vigna angularis var. angularis</name>
    <dbReference type="NCBI Taxonomy" id="157739"/>
    <lineage>
        <taxon>Eukaryota</taxon>
        <taxon>Viridiplantae</taxon>
        <taxon>Streptophyta</taxon>
        <taxon>Embryophyta</taxon>
        <taxon>Tracheophyta</taxon>
        <taxon>Spermatophyta</taxon>
        <taxon>Magnoliopsida</taxon>
        <taxon>eudicotyledons</taxon>
        <taxon>Gunneridae</taxon>
        <taxon>Pentapetalae</taxon>
        <taxon>rosids</taxon>
        <taxon>fabids</taxon>
        <taxon>Fabales</taxon>
        <taxon>Fabaceae</taxon>
        <taxon>Papilionoideae</taxon>
        <taxon>50 kb inversion clade</taxon>
        <taxon>NPAAA clade</taxon>
        <taxon>indigoferoid/millettioid clade</taxon>
        <taxon>Phaseoleae</taxon>
        <taxon>Vigna</taxon>
    </lineage>
</organism>
<dbReference type="AlphaFoldDB" id="A0A0S3TB90"/>
<protein>
    <submittedName>
        <fullName evidence="2">Uncharacterized protein</fullName>
    </submittedName>
</protein>
<feature type="coiled-coil region" evidence="1">
    <location>
        <begin position="49"/>
        <end position="83"/>
    </location>
</feature>
<dbReference type="Proteomes" id="UP000291084">
    <property type="component" value="Chromosome 11"/>
</dbReference>
<evidence type="ECO:0000313" key="2">
    <source>
        <dbReference type="EMBL" id="BAU02293.1"/>
    </source>
</evidence>
<gene>
    <name evidence="2" type="primary">Vigan.11G179200</name>
    <name evidence="2" type="ORF">VIGAN_11179200</name>
</gene>
<proteinExistence type="predicted"/>
<evidence type="ECO:0000313" key="3">
    <source>
        <dbReference type="Proteomes" id="UP000291084"/>
    </source>
</evidence>
<evidence type="ECO:0000256" key="1">
    <source>
        <dbReference type="SAM" id="Coils"/>
    </source>
</evidence>
<keyword evidence="3" id="KW-1185">Reference proteome</keyword>
<sequence>MKVEDGRPWGITISVVEVQRPVEQRRTTNNHGSRCSLLRCQLWEKDMEIREMKDRIKELVGLLRQSEMKRKEVEKELKVREQANGSTLATPPSV</sequence>
<dbReference type="EMBL" id="AP015044">
    <property type="protein sequence ID" value="BAU02293.1"/>
    <property type="molecule type" value="Genomic_DNA"/>
</dbReference>
<reference evidence="2 3" key="1">
    <citation type="journal article" date="2015" name="Sci. Rep.">
        <title>The power of single molecule real-time sequencing technology in the de novo assembly of a eukaryotic genome.</title>
        <authorList>
            <person name="Sakai H."/>
            <person name="Naito K."/>
            <person name="Ogiso-Tanaka E."/>
            <person name="Takahashi Y."/>
            <person name="Iseki K."/>
            <person name="Muto C."/>
            <person name="Satou K."/>
            <person name="Teruya K."/>
            <person name="Shiroma A."/>
            <person name="Shimoji M."/>
            <person name="Hirano T."/>
            <person name="Itoh T."/>
            <person name="Kaga A."/>
            <person name="Tomooka N."/>
        </authorList>
    </citation>
    <scope>NUCLEOTIDE SEQUENCE [LARGE SCALE GENOMIC DNA]</scope>
    <source>
        <strain evidence="3">cv. Shumari</strain>
    </source>
</reference>